<gene>
    <name evidence="10" type="ORF">HINF_LOCUS13662</name>
    <name evidence="9" type="ORF">HINF_LOCUS19300</name>
    <name evidence="11" type="ORF">HINF_LOCUS37847</name>
    <name evidence="12" type="ORF">HINF_LOCUS38928</name>
    <name evidence="8" type="ORF">HINF_LOCUS5961</name>
</gene>
<dbReference type="InterPro" id="IPR030378">
    <property type="entry name" value="G_CP_dom"/>
</dbReference>
<dbReference type="EMBL" id="CAXDID020000142">
    <property type="protein sequence ID" value="CAL6039419.1"/>
    <property type="molecule type" value="Genomic_DNA"/>
</dbReference>
<dbReference type="EMBL" id="CAXDID020000032">
    <property type="protein sequence ID" value="CAL5994680.1"/>
    <property type="molecule type" value="Genomic_DNA"/>
</dbReference>
<dbReference type="InterPro" id="IPR023179">
    <property type="entry name" value="GTP-bd_ortho_bundle_sf"/>
</dbReference>
<evidence type="ECO:0000256" key="3">
    <source>
        <dbReference type="ARBA" id="ARBA00023134"/>
    </source>
</evidence>
<protein>
    <recommendedName>
        <fullName evidence="5">Nucleolar GTP-binding protein 2</fullName>
    </recommendedName>
</protein>
<comment type="caution">
    <text evidence="8">The sequence shown here is derived from an EMBL/GenBank/DDBJ whole genome shotgun (WGS) entry which is preliminary data.</text>
</comment>
<dbReference type="InterPro" id="IPR050755">
    <property type="entry name" value="TRAFAC_YlqF/YawG_RiboMat"/>
</dbReference>
<dbReference type="PROSITE" id="PS51721">
    <property type="entry name" value="G_CP"/>
    <property type="match status" value="1"/>
</dbReference>
<evidence type="ECO:0000256" key="6">
    <source>
        <dbReference type="SAM" id="MobiDB-lite"/>
    </source>
</evidence>
<evidence type="ECO:0000259" key="7">
    <source>
        <dbReference type="PROSITE" id="PS51721"/>
    </source>
</evidence>
<dbReference type="InterPro" id="IPR006073">
    <property type="entry name" value="GTP-bd"/>
</dbReference>
<dbReference type="FunFam" id="3.40.50.300:FF:000559">
    <property type="entry name" value="Nuclear/nucleolar GTPase 2"/>
    <property type="match status" value="1"/>
</dbReference>
<evidence type="ECO:0000313" key="12">
    <source>
        <dbReference type="EMBL" id="CAL6041275.1"/>
    </source>
</evidence>
<evidence type="ECO:0000313" key="8">
    <source>
        <dbReference type="EMBL" id="CAI9918316.1"/>
    </source>
</evidence>
<evidence type="ECO:0000313" key="13">
    <source>
        <dbReference type="Proteomes" id="UP001642409"/>
    </source>
</evidence>
<dbReference type="InterPro" id="IPR027417">
    <property type="entry name" value="P-loop_NTPase"/>
</dbReference>
<dbReference type="GO" id="GO:0005525">
    <property type="term" value="F:GTP binding"/>
    <property type="evidence" value="ECO:0007669"/>
    <property type="project" value="UniProtKB-KW"/>
</dbReference>
<dbReference type="Proteomes" id="UP001642409">
    <property type="component" value="Unassembled WGS sequence"/>
</dbReference>
<dbReference type="EMBL" id="CATOUU010000154">
    <property type="protein sequence ID" value="CAI9918316.1"/>
    <property type="molecule type" value="Genomic_DNA"/>
</dbReference>
<evidence type="ECO:0000256" key="2">
    <source>
        <dbReference type="ARBA" id="ARBA00022741"/>
    </source>
</evidence>
<dbReference type="PANTHER" id="PTHR11089:SF9">
    <property type="entry name" value="NUCLEOLAR GTP-BINDING PROTEIN 2"/>
    <property type="match status" value="1"/>
</dbReference>
<dbReference type="GO" id="GO:0005730">
    <property type="term" value="C:nucleolus"/>
    <property type="evidence" value="ECO:0007669"/>
    <property type="project" value="UniProtKB-SubCell"/>
</dbReference>
<dbReference type="AlphaFoldDB" id="A0AA86NFZ1"/>
<comment type="function">
    <text evidence="5">GTPase that associates with pre-60S ribosomal subunits in the nucleolus and is required for their nuclear export and maturation.</text>
</comment>
<organism evidence="8">
    <name type="scientific">Hexamita inflata</name>
    <dbReference type="NCBI Taxonomy" id="28002"/>
    <lineage>
        <taxon>Eukaryota</taxon>
        <taxon>Metamonada</taxon>
        <taxon>Diplomonadida</taxon>
        <taxon>Hexamitidae</taxon>
        <taxon>Hexamitinae</taxon>
        <taxon>Hexamita</taxon>
    </lineage>
</organism>
<feature type="compositionally biased region" description="Basic and acidic residues" evidence="6">
    <location>
        <begin position="523"/>
        <end position="542"/>
    </location>
</feature>
<reference evidence="10 13" key="2">
    <citation type="submission" date="2024-07" db="EMBL/GenBank/DDBJ databases">
        <authorList>
            <person name="Akdeniz Z."/>
        </authorList>
    </citation>
    <scope>NUCLEOTIDE SEQUENCE [LARGE SCALE GENOMIC DNA]</scope>
</reference>
<evidence type="ECO:0000256" key="5">
    <source>
        <dbReference type="RuleBase" id="RU364023"/>
    </source>
</evidence>
<name>A0AA86NFZ1_9EUKA</name>
<dbReference type="InterPro" id="IPR012971">
    <property type="entry name" value="NOG2_N_dom"/>
</dbReference>
<sequence length="655" mass="75966">MPRGDTTSIPGRKTLKGGRSQQVIKRLSMQKEQTIRDKEGKIVFERFHGTEAAEDGRIAPNRKWFGNTRVVGQTELDTMREVIDKEKAPNQFLLRSAKLPTALIRDLEPEHVKIEQIEPFNKTFGPKAQRRTAKLATNDPEEMLRQAQMETQGYKHENDINTAENRKIIEENQKNAADPRLTRGATNRIYSEIYKVIDSADVICYVLDARDPEQTRSKHVENYLNLPENEHRHLIYVMNKVDLVPIWSTKSWIQKLSQVHPTIAYCASARKPFGKAELISVLRQFSHIHKDRPNISIGFLGYPNVGKSSVINSLIGKESCKVAPVPGETKVWQYVNLTKKIFMIDAPGVVFPNLIKANHLIQEFNYQNDLKIVLQGVIRCENIEYPEQILPEILKNVVKEHICRTYYIKTYTDSENLMEVLAKKWGRLLKGGEPDKRSVARKILEDYVRGHLPHFVACHDEKEIENYKNSIKLEREKWQHQTDSELIKFVNKQRFGLLNQEFKYLNENLNQEQQKYAKLNEDLAEEPKEENSESSDEKVKEDTESEVQSFGSENLDDVFDAPVEKKLKPKETPVVLKLRQKRQKHIEGVARATRILKTKNQELLRAGRSTLVDEKDLKLVVHEKRLKAKKVRQGGFDHKKTGTHFYDIKRLERKK</sequence>
<comment type="similarity">
    <text evidence="5">Belongs to the TRAFAC class YlqF/YawG GTPase family. NOG2 subfamily.</text>
</comment>
<dbReference type="PANTHER" id="PTHR11089">
    <property type="entry name" value="GTP-BINDING PROTEIN-RELATED"/>
    <property type="match status" value="1"/>
</dbReference>
<feature type="region of interest" description="Disordered" evidence="6">
    <location>
        <begin position="523"/>
        <end position="550"/>
    </location>
</feature>
<dbReference type="CDD" id="cd00882">
    <property type="entry name" value="Ras_like_GTPase"/>
    <property type="match status" value="1"/>
</dbReference>
<reference evidence="8" key="1">
    <citation type="submission" date="2023-06" db="EMBL/GenBank/DDBJ databases">
        <authorList>
            <person name="Kurt Z."/>
        </authorList>
    </citation>
    <scope>NUCLEOTIDE SEQUENCE</scope>
</reference>
<dbReference type="Pfam" id="PF01926">
    <property type="entry name" value="MMR_HSR1"/>
    <property type="match status" value="1"/>
</dbReference>
<evidence type="ECO:0000256" key="1">
    <source>
        <dbReference type="ARBA" id="ARBA00004604"/>
    </source>
</evidence>
<keyword evidence="13" id="KW-1185">Reference proteome</keyword>
<feature type="region of interest" description="Disordered" evidence="6">
    <location>
        <begin position="1"/>
        <end position="23"/>
    </location>
</feature>
<proteinExistence type="inferred from homology"/>
<keyword evidence="4 5" id="KW-0539">Nucleus</keyword>
<dbReference type="Gene3D" id="1.10.1580.10">
    <property type="match status" value="1"/>
</dbReference>
<dbReference type="EMBL" id="CAXDID020000149">
    <property type="protein sequence ID" value="CAL6041275.1"/>
    <property type="molecule type" value="Genomic_DNA"/>
</dbReference>
<evidence type="ECO:0000256" key="4">
    <source>
        <dbReference type="ARBA" id="ARBA00023242"/>
    </source>
</evidence>
<dbReference type="EMBL" id="CATOUU010000495">
    <property type="protein sequence ID" value="CAI9931655.1"/>
    <property type="molecule type" value="Genomic_DNA"/>
</dbReference>
<evidence type="ECO:0000313" key="10">
    <source>
        <dbReference type="EMBL" id="CAL5994680.1"/>
    </source>
</evidence>
<evidence type="ECO:0000313" key="11">
    <source>
        <dbReference type="EMBL" id="CAL6039419.1"/>
    </source>
</evidence>
<dbReference type="Pfam" id="PF08153">
    <property type="entry name" value="NGP1NT"/>
    <property type="match status" value="1"/>
</dbReference>
<evidence type="ECO:0000313" key="9">
    <source>
        <dbReference type="EMBL" id="CAI9931655.1"/>
    </source>
</evidence>
<dbReference type="SUPFAM" id="SSF52540">
    <property type="entry name" value="P-loop containing nucleoside triphosphate hydrolases"/>
    <property type="match status" value="1"/>
</dbReference>
<comment type="subcellular location">
    <subcellularLocation>
        <location evidence="1 5">Nucleus</location>
        <location evidence="1 5">Nucleolus</location>
    </subcellularLocation>
</comment>
<keyword evidence="2 5" id="KW-0547">Nucleotide-binding</keyword>
<keyword evidence="3 5" id="KW-0342">GTP-binding</keyword>
<accession>A0AA86NFZ1</accession>
<feature type="domain" description="CP-type G" evidence="7">
    <location>
        <begin position="190"/>
        <end position="352"/>
    </location>
</feature>
<dbReference type="Gene3D" id="3.40.50.300">
    <property type="entry name" value="P-loop containing nucleotide triphosphate hydrolases"/>
    <property type="match status" value="1"/>
</dbReference>